<dbReference type="EMBL" id="BEZZ01012141">
    <property type="protein sequence ID" value="GCC39344.1"/>
    <property type="molecule type" value="Genomic_DNA"/>
</dbReference>
<proteinExistence type="predicted"/>
<organism evidence="1 2">
    <name type="scientific">Chiloscyllium punctatum</name>
    <name type="common">Brownbanded bambooshark</name>
    <name type="synonym">Hemiscyllium punctatum</name>
    <dbReference type="NCBI Taxonomy" id="137246"/>
    <lineage>
        <taxon>Eukaryota</taxon>
        <taxon>Metazoa</taxon>
        <taxon>Chordata</taxon>
        <taxon>Craniata</taxon>
        <taxon>Vertebrata</taxon>
        <taxon>Chondrichthyes</taxon>
        <taxon>Elasmobranchii</taxon>
        <taxon>Galeomorphii</taxon>
        <taxon>Galeoidea</taxon>
        <taxon>Orectolobiformes</taxon>
        <taxon>Hemiscylliidae</taxon>
        <taxon>Chiloscyllium</taxon>
    </lineage>
</organism>
<protein>
    <submittedName>
        <fullName evidence="1">Uncharacterized protein</fullName>
    </submittedName>
</protein>
<dbReference type="AlphaFoldDB" id="A0A401T9Q1"/>
<evidence type="ECO:0000313" key="1">
    <source>
        <dbReference type="EMBL" id="GCC39344.1"/>
    </source>
</evidence>
<sequence>MVRDAESSVESRRSLTRFPRSLDFPAHSLLKANELAISLPAGRLDLGLCSSWELSCGGSVEGPVRDRWQREEEEEEEVAKSPLLSGDLPLLSPSILWSGRRVLTR</sequence>
<gene>
    <name evidence="1" type="ORF">chiPu_0022853</name>
</gene>
<name>A0A401T9Q1_CHIPU</name>
<keyword evidence="2" id="KW-1185">Reference proteome</keyword>
<comment type="caution">
    <text evidence="1">The sequence shown here is derived from an EMBL/GenBank/DDBJ whole genome shotgun (WGS) entry which is preliminary data.</text>
</comment>
<dbReference type="Proteomes" id="UP000287033">
    <property type="component" value="Unassembled WGS sequence"/>
</dbReference>
<evidence type="ECO:0000313" key="2">
    <source>
        <dbReference type="Proteomes" id="UP000287033"/>
    </source>
</evidence>
<reference evidence="1 2" key="1">
    <citation type="journal article" date="2018" name="Nat. Ecol. Evol.">
        <title>Shark genomes provide insights into elasmobranch evolution and the origin of vertebrates.</title>
        <authorList>
            <person name="Hara Y"/>
            <person name="Yamaguchi K"/>
            <person name="Onimaru K"/>
            <person name="Kadota M"/>
            <person name="Koyanagi M"/>
            <person name="Keeley SD"/>
            <person name="Tatsumi K"/>
            <person name="Tanaka K"/>
            <person name="Motone F"/>
            <person name="Kageyama Y"/>
            <person name="Nozu R"/>
            <person name="Adachi N"/>
            <person name="Nishimura O"/>
            <person name="Nakagawa R"/>
            <person name="Tanegashima C"/>
            <person name="Kiyatake I"/>
            <person name="Matsumoto R"/>
            <person name="Murakumo K"/>
            <person name="Nishida K"/>
            <person name="Terakita A"/>
            <person name="Kuratani S"/>
            <person name="Sato K"/>
            <person name="Hyodo S Kuraku.S."/>
        </authorList>
    </citation>
    <scope>NUCLEOTIDE SEQUENCE [LARGE SCALE GENOMIC DNA]</scope>
</reference>
<accession>A0A401T9Q1</accession>